<dbReference type="Proteomes" id="UP000053424">
    <property type="component" value="Unassembled WGS sequence"/>
</dbReference>
<organism evidence="2 3">
    <name type="scientific">Hebeloma cylindrosporum</name>
    <dbReference type="NCBI Taxonomy" id="76867"/>
    <lineage>
        <taxon>Eukaryota</taxon>
        <taxon>Fungi</taxon>
        <taxon>Dikarya</taxon>
        <taxon>Basidiomycota</taxon>
        <taxon>Agaricomycotina</taxon>
        <taxon>Agaricomycetes</taxon>
        <taxon>Agaricomycetidae</taxon>
        <taxon>Agaricales</taxon>
        <taxon>Agaricineae</taxon>
        <taxon>Hymenogastraceae</taxon>
        <taxon>Hebeloma</taxon>
    </lineage>
</organism>
<sequence length="278" mass="30049">MTEYDYSPDAIERHKAKQASIATWVDKTKQHEPANPFVKLPEEHARLYPQRQQQQRQQVYAQSAASSSSVHASMTSTKNKSGPHRANVLNSRPPQAPPQTKPYFISPPTSPNGTYYLMPQAGQPPSLVQQQGSASLPMNGNVPMYSTPQVAVAPAYGQSKSSLYSPSAQSPPFVSQPMQNPYYGVPFSIQAPPNQPVVVPINGGVGGYVVVPAQGVTIVSQPNQYQNAQRNPRSPGSDSGSENGAGGSFFGTLNRKNSGTDTKARKNKKLRKATRTET</sequence>
<name>A0A0C2XSX6_HEBCY</name>
<feature type="compositionally biased region" description="Low complexity" evidence="1">
    <location>
        <begin position="50"/>
        <end position="73"/>
    </location>
</feature>
<dbReference type="HOGENOM" id="CLU_069654_0_0_1"/>
<feature type="compositionally biased region" description="Basic residues" evidence="1">
    <location>
        <begin position="265"/>
        <end position="278"/>
    </location>
</feature>
<feature type="region of interest" description="Disordered" evidence="1">
    <location>
        <begin position="1"/>
        <end position="109"/>
    </location>
</feature>
<dbReference type="OrthoDB" id="2976199at2759"/>
<evidence type="ECO:0000313" key="3">
    <source>
        <dbReference type="Proteomes" id="UP000053424"/>
    </source>
</evidence>
<dbReference type="STRING" id="686832.A0A0C2XSX6"/>
<dbReference type="EMBL" id="KN831782">
    <property type="protein sequence ID" value="KIM40798.1"/>
    <property type="molecule type" value="Genomic_DNA"/>
</dbReference>
<feature type="compositionally biased region" description="Polar residues" evidence="1">
    <location>
        <begin position="224"/>
        <end position="242"/>
    </location>
</feature>
<gene>
    <name evidence="2" type="ORF">M413DRAFT_446174</name>
</gene>
<accession>A0A0C2XSX6</accession>
<proteinExistence type="predicted"/>
<keyword evidence="3" id="KW-1185">Reference proteome</keyword>
<reference evidence="3" key="2">
    <citation type="submission" date="2015-01" db="EMBL/GenBank/DDBJ databases">
        <title>Evolutionary Origins and Diversification of the Mycorrhizal Mutualists.</title>
        <authorList>
            <consortium name="DOE Joint Genome Institute"/>
            <consortium name="Mycorrhizal Genomics Consortium"/>
            <person name="Kohler A."/>
            <person name="Kuo A."/>
            <person name="Nagy L.G."/>
            <person name="Floudas D."/>
            <person name="Copeland A."/>
            <person name="Barry K.W."/>
            <person name="Cichocki N."/>
            <person name="Veneault-Fourrey C."/>
            <person name="LaButti K."/>
            <person name="Lindquist E.A."/>
            <person name="Lipzen A."/>
            <person name="Lundell T."/>
            <person name="Morin E."/>
            <person name="Murat C."/>
            <person name="Riley R."/>
            <person name="Ohm R."/>
            <person name="Sun H."/>
            <person name="Tunlid A."/>
            <person name="Henrissat B."/>
            <person name="Grigoriev I.V."/>
            <person name="Hibbett D.S."/>
            <person name="Martin F."/>
        </authorList>
    </citation>
    <scope>NUCLEOTIDE SEQUENCE [LARGE SCALE GENOMIC DNA]</scope>
    <source>
        <strain evidence="3">h7</strain>
    </source>
</reference>
<protein>
    <submittedName>
        <fullName evidence="2">Uncharacterized protein</fullName>
    </submittedName>
</protein>
<evidence type="ECO:0000313" key="2">
    <source>
        <dbReference type="EMBL" id="KIM40798.1"/>
    </source>
</evidence>
<feature type="region of interest" description="Disordered" evidence="1">
    <location>
        <begin position="224"/>
        <end position="278"/>
    </location>
</feature>
<evidence type="ECO:0000256" key="1">
    <source>
        <dbReference type="SAM" id="MobiDB-lite"/>
    </source>
</evidence>
<dbReference type="AlphaFoldDB" id="A0A0C2XSX6"/>
<reference evidence="2 3" key="1">
    <citation type="submission" date="2014-04" db="EMBL/GenBank/DDBJ databases">
        <authorList>
            <consortium name="DOE Joint Genome Institute"/>
            <person name="Kuo A."/>
            <person name="Gay G."/>
            <person name="Dore J."/>
            <person name="Kohler A."/>
            <person name="Nagy L.G."/>
            <person name="Floudas D."/>
            <person name="Copeland A."/>
            <person name="Barry K.W."/>
            <person name="Cichocki N."/>
            <person name="Veneault-Fourrey C."/>
            <person name="LaButti K."/>
            <person name="Lindquist E.A."/>
            <person name="Lipzen A."/>
            <person name="Lundell T."/>
            <person name="Morin E."/>
            <person name="Murat C."/>
            <person name="Sun H."/>
            <person name="Tunlid A."/>
            <person name="Henrissat B."/>
            <person name="Grigoriev I.V."/>
            <person name="Hibbett D.S."/>
            <person name="Martin F."/>
            <person name="Nordberg H.P."/>
            <person name="Cantor M.N."/>
            <person name="Hua S.X."/>
        </authorList>
    </citation>
    <scope>NUCLEOTIDE SEQUENCE [LARGE SCALE GENOMIC DNA]</scope>
    <source>
        <strain evidence="3">h7</strain>
    </source>
</reference>